<dbReference type="InterPro" id="IPR008629">
    <property type="entry name" value="GUN4-like"/>
</dbReference>
<keyword evidence="3" id="KW-1185">Reference proteome</keyword>
<dbReference type="Proteomes" id="UP000298416">
    <property type="component" value="Unassembled WGS sequence"/>
</dbReference>
<name>A0A8X8WWR7_SALSN</name>
<dbReference type="GO" id="GO:0046906">
    <property type="term" value="F:tetrapyrrole binding"/>
    <property type="evidence" value="ECO:0007669"/>
    <property type="project" value="TreeGrafter"/>
</dbReference>
<gene>
    <name evidence="2" type="ORF">SASPL_138615</name>
</gene>
<evidence type="ECO:0000259" key="1">
    <source>
        <dbReference type="Pfam" id="PF05419"/>
    </source>
</evidence>
<dbReference type="Gene3D" id="1.25.40.620">
    <property type="match status" value="1"/>
</dbReference>
<reference evidence="2" key="1">
    <citation type="submission" date="2018-01" db="EMBL/GenBank/DDBJ databases">
        <authorList>
            <person name="Mao J.F."/>
        </authorList>
    </citation>
    <scope>NUCLEOTIDE SEQUENCE</scope>
    <source>
        <strain evidence="2">Huo1</strain>
        <tissue evidence="2">Leaf</tissue>
    </source>
</reference>
<evidence type="ECO:0000313" key="3">
    <source>
        <dbReference type="Proteomes" id="UP000298416"/>
    </source>
</evidence>
<dbReference type="PANTHER" id="PTHR34800">
    <property type="entry name" value="TETRAPYRROLE-BINDING PROTEIN, CHLOROPLASTIC"/>
    <property type="match status" value="1"/>
</dbReference>
<dbReference type="GO" id="GO:0009507">
    <property type="term" value="C:chloroplast"/>
    <property type="evidence" value="ECO:0007669"/>
    <property type="project" value="TreeGrafter"/>
</dbReference>
<proteinExistence type="predicted"/>
<dbReference type="Pfam" id="PF05419">
    <property type="entry name" value="GUN4"/>
    <property type="match status" value="1"/>
</dbReference>
<reference evidence="2" key="2">
    <citation type="submission" date="2020-08" db="EMBL/GenBank/DDBJ databases">
        <title>Plant Genome Project.</title>
        <authorList>
            <person name="Zhang R.-G."/>
        </authorList>
    </citation>
    <scope>NUCLEOTIDE SEQUENCE</scope>
    <source>
        <strain evidence="2">Huo1</strain>
        <tissue evidence="2">Leaf</tissue>
    </source>
</reference>
<dbReference type="GO" id="GO:0010019">
    <property type="term" value="P:chloroplast-nucleus signaling pathway"/>
    <property type="evidence" value="ECO:0007669"/>
    <property type="project" value="TreeGrafter"/>
</dbReference>
<protein>
    <recommendedName>
        <fullName evidence="1">GUN4-like domain-containing protein</fullName>
    </recommendedName>
</protein>
<comment type="caution">
    <text evidence="2">The sequence shown here is derived from an EMBL/GenBank/DDBJ whole genome shotgun (WGS) entry which is preliminary data.</text>
</comment>
<feature type="domain" description="GUN4-like" evidence="1">
    <location>
        <begin position="37"/>
        <end position="102"/>
    </location>
</feature>
<dbReference type="PANTHER" id="PTHR34800:SF1">
    <property type="entry name" value="TETRAPYRROLE-BINDING PROTEIN, CHLOROPLASTIC"/>
    <property type="match status" value="1"/>
</dbReference>
<sequence>MCIVPQIHAQRCRSQSQDISGKAASSNELSALSLLLDLLRQHLVGKDPRQADEQTRCLNITLAAVAAVKRGYVFFSKVQFIPAEALREIDALWRQHNDGKFGGVDEEAGELGGGAVQLQELSGGVYVGDGGGAAGGASAADECAERDAAAQLHSRPPGF</sequence>
<dbReference type="SUPFAM" id="SSF140869">
    <property type="entry name" value="GUN4-like"/>
    <property type="match status" value="1"/>
</dbReference>
<organism evidence="2">
    <name type="scientific">Salvia splendens</name>
    <name type="common">Scarlet sage</name>
    <dbReference type="NCBI Taxonomy" id="180675"/>
    <lineage>
        <taxon>Eukaryota</taxon>
        <taxon>Viridiplantae</taxon>
        <taxon>Streptophyta</taxon>
        <taxon>Embryophyta</taxon>
        <taxon>Tracheophyta</taxon>
        <taxon>Spermatophyta</taxon>
        <taxon>Magnoliopsida</taxon>
        <taxon>eudicotyledons</taxon>
        <taxon>Gunneridae</taxon>
        <taxon>Pentapetalae</taxon>
        <taxon>asterids</taxon>
        <taxon>lamiids</taxon>
        <taxon>Lamiales</taxon>
        <taxon>Lamiaceae</taxon>
        <taxon>Nepetoideae</taxon>
        <taxon>Mentheae</taxon>
        <taxon>Salviinae</taxon>
        <taxon>Salvia</taxon>
        <taxon>Salvia subgen. Calosphace</taxon>
        <taxon>core Calosphace</taxon>
    </lineage>
</organism>
<dbReference type="EMBL" id="PNBA02000014">
    <property type="protein sequence ID" value="KAG6401750.1"/>
    <property type="molecule type" value="Genomic_DNA"/>
</dbReference>
<dbReference type="InterPro" id="IPR037215">
    <property type="entry name" value="GUN4-like_sf"/>
</dbReference>
<dbReference type="AlphaFoldDB" id="A0A8X8WWR7"/>
<accession>A0A8X8WWR7</accession>
<evidence type="ECO:0000313" key="2">
    <source>
        <dbReference type="EMBL" id="KAG6401750.1"/>
    </source>
</evidence>